<proteinExistence type="inferred from homology"/>
<evidence type="ECO:0000259" key="6">
    <source>
        <dbReference type="PROSITE" id="PS51272"/>
    </source>
</evidence>
<comment type="similarity">
    <text evidence="1">Belongs to the peptidase C40 family.</text>
</comment>
<evidence type="ECO:0000256" key="4">
    <source>
        <dbReference type="ARBA" id="ARBA00022801"/>
    </source>
</evidence>
<dbReference type="GO" id="GO:0008234">
    <property type="term" value="F:cysteine-type peptidase activity"/>
    <property type="evidence" value="ECO:0007669"/>
    <property type="project" value="UniProtKB-KW"/>
</dbReference>
<name>A0A1M6H1K2_9FIRM</name>
<organism evidence="8 9">
    <name type="scientific">Lutispora thermophila DSM 19022</name>
    <dbReference type="NCBI Taxonomy" id="1122184"/>
    <lineage>
        <taxon>Bacteria</taxon>
        <taxon>Bacillati</taxon>
        <taxon>Bacillota</taxon>
        <taxon>Clostridia</taxon>
        <taxon>Lutisporales</taxon>
        <taxon>Lutisporaceae</taxon>
        <taxon>Lutispora</taxon>
    </lineage>
</organism>
<sequence length="359" mass="40144">MRKICSKNSLVFMFIIIAITIITNITYADSALQANYQVSLNKEDIPSEWAKEEIYKAKQLYLIPEKIQGEYGKNITREEFSEAVIKLYEALKAEKYTLETESPFIDTQNPEVIKANRLGIVKGVGEGKFAPDEAITRQDISVMMYRTLKAAKPGYDYSIISNHVFGDQNIISPWAREAVAYLYGIEVINGVGGNMFNPLDNTSREEAIVLIKRMYDKAIASGNSIIVSREGTSRRELAMKMKLEELIAQEMGKPYQWGGTGPKGYDCSGLVYSIYGKLGIALPRTASAQSKVGTYVPKESLAYGDLVFFARDGKNVHHVGIYVGNGEFVHSPQTGDVVKKTTLLSGYYQKCYYTAKRVF</sequence>
<accession>A0A1M6H1K2</accession>
<dbReference type="InterPro" id="IPR000064">
    <property type="entry name" value="NLP_P60_dom"/>
</dbReference>
<protein>
    <submittedName>
        <fullName evidence="8">Cell wall-associated hydrolase, NlpC family</fullName>
    </submittedName>
</protein>
<dbReference type="Proteomes" id="UP000184442">
    <property type="component" value="Unassembled WGS sequence"/>
</dbReference>
<dbReference type="InterPro" id="IPR038765">
    <property type="entry name" value="Papain-like_cys_pep_sf"/>
</dbReference>
<evidence type="ECO:0000256" key="3">
    <source>
        <dbReference type="ARBA" id="ARBA00022737"/>
    </source>
</evidence>
<feature type="domain" description="SLH" evidence="6">
    <location>
        <begin position="162"/>
        <end position="225"/>
    </location>
</feature>
<dbReference type="SUPFAM" id="SSF54001">
    <property type="entry name" value="Cysteine proteinases"/>
    <property type="match status" value="1"/>
</dbReference>
<reference evidence="8 9" key="1">
    <citation type="submission" date="2016-11" db="EMBL/GenBank/DDBJ databases">
        <authorList>
            <person name="Jaros S."/>
            <person name="Januszkiewicz K."/>
            <person name="Wedrychowicz H."/>
        </authorList>
    </citation>
    <scope>NUCLEOTIDE SEQUENCE [LARGE SCALE GENOMIC DNA]</scope>
    <source>
        <strain evidence="8 9">DSM 19022</strain>
    </source>
</reference>
<dbReference type="PANTHER" id="PTHR47053:SF1">
    <property type="entry name" value="MUREIN DD-ENDOPEPTIDASE MEPH-RELATED"/>
    <property type="match status" value="1"/>
</dbReference>
<dbReference type="PROSITE" id="PS51272">
    <property type="entry name" value="SLH"/>
    <property type="match status" value="2"/>
</dbReference>
<evidence type="ECO:0000259" key="7">
    <source>
        <dbReference type="PROSITE" id="PS51935"/>
    </source>
</evidence>
<dbReference type="AlphaFoldDB" id="A0A1M6H1K2"/>
<evidence type="ECO:0000256" key="1">
    <source>
        <dbReference type="ARBA" id="ARBA00007074"/>
    </source>
</evidence>
<dbReference type="InterPro" id="IPR051202">
    <property type="entry name" value="Peptidase_C40"/>
</dbReference>
<gene>
    <name evidence="8" type="ORF">SAMN02745176_02605</name>
</gene>
<evidence type="ECO:0000256" key="5">
    <source>
        <dbReference type="ARBA" id="ARBA00022807"/>
    </source>
</evidence>
<dbReference type="PANTHER" id="PTHR47053">
    <property type="entry name" value="MUREIN DD-ENDOPEPTIDASE MEPH-RELATED"/>
    <property type="match status" value="1"/>
</dbReference>
<dbReference type="EMBL" id="FQZS01000018">
    <property type="protein sequence ID" value="SHJ16101.1"/>
    <property type="molecule type" value="Genomic_DNA"/>
</dbReference>
<feature type="domain" description="SLH" evidence="6">
    <location>
        <begin position="95"/>
        <end position="158"/>
    </location>
</feature>
<keyword evidence="5" id="KW-0788">Thiol protease</keyword>
<keyword evidence="2" id="KW-0645">Protease</keyword>
<keyword evidence="9" id="KW-1185">Reference proteome</keyword>
<dbReference type="Gene3D" id="3.90.1720.10">
    <property type="entry name" value="endopeptidase domain like (from Nostoc punctiforme)"/>
    <property type="match status" value="1"/>
</dbReference>
<evidence type="ECO:0000256" key="2">
    <source>
        <dbReference type="ARBA" id="ARBA00022670"/>
    </source>
</evidence>
<dbReference type="InterPro" id="IPR001119">
    <property type="entry name" value="SLH_dom"/>
</dbReference>
<dbReference type="GO" id="GO:0006508">
    <property type="term" value="P:proteolysis"/>
    <property type="evidence" value="ECO:0007669"/>
    <property type="project" value="UniProtKB-KW"/>
</dbReference>
<keyword evidence="4 8" id="KW-0378">Hydrolase</keyword>
<keyword evidence="3" id="KW-0677">Repeat</keyword>
<dbReference type="STRING" id="1122184.SAMN02745176_02605"/>
<feature type="domain" description="NlpC/P60" evidence="7">
    <location>
        <begin position="236"/>
        <end position="359"/>
    </location>
</feature>
<dbReference type="Pfam" id="PF00877">
    <property type="entry name" value="NLPC_P60"/>
    <property type="match status" value="1"/>
</dbReference>
<evidence type="ECO:0000313" key="8">
    <source>
        <dbReference type="EMBL" id="SHJ16101.1"/>
    </source>
</evidence>
<evidence type="ECO:0000313" key="9">
    <source>
        <dbReference type="Proteomes" id="UP000184442"/>
    </source>
</evidence>
<dbReference type="PROSITE" id="PS51935">
    <property type="entry name" value="NLPC_P60"/>
    <property type="match status" value="1"/>
</dbReference>
<dbReference type="Pfam" id="PF00395">
    <property type="entry name" value="SLH"/>
    <property type="match status" value="2"/>
</dbReference>